<gene>
    <name evidence="1" type="ORF">Sgleb_56590</name>
</gene>
<dbReference type="Proteomes" id="UP000430079">
    <property type="component" value="Unassembled WGS sequence"/>
</dbReference>
<comment type="caution">
    <text evidence="1">The sequence shown here is derived from an EMBL/GenBank/DDBJ whole genome shotgun (WGS) entry which is preliminary data.</text>
</comment>
<accession>A0A640T3L7</accession>
<dbReference type="GO" id="GO:0016539">
    <property type="term" value="P:intein-mediated protein splicing"/>
    <property type="evidence" value="ECO:0007669"/>
    <property type="project" value="InterPro"/>
</dbReference>
<dbReference type="SUPFAM" id="SSF46689">
    <property type="entry name" value="Homeodomain-like"/>
    <property type="match status" value="1"/>
</dbReference>
<dbReference type="InterPro" id="IPR009057">
    <property type="entry name" value="Homeodomain-like_sf"/>
</dbReference>
<dbReference type="AlphaFoldDB" id="A0A640T3L7"/>
<keyword evidence="2" id="KW-1185">Reference proteome</keyword>
<organism evidence="1 2">
    <name type="scientific">Streptomyces glebosus</name>
    <dbReference type="NCBI Taxonomy" id="249580"/>
    <lineage>
        <taxon>Bacteria</taxon>
        <taxon>Bacillati</taxon>
        <taxon>Actinomycetota</taxon>
        <taxon>Actinomycetes</taxon>
        <taxon>Kitasatosporales</taxon>
        <taxon>Streptomycetaceae</taxon>
        <taxon>Streptomyces</taxon>
    </lineage>
</organism>
<evidence type="ECO:0000313" key="1">
    <source>
        <dbReference type="EMBL" id="GFE17612.1"/>
    </source>
</evidence>
<dbReference type="EMBL" id="BLIO01000001">
    <property type="protein sequence ID" value="GFE17612.1"/>
    <property type="molecule type" value="Genomic_DNA"/>
</dbReference>
<dbReference type="Gene3D" id="3.10.28.10">
    <property type="entry name" value="Homing endonucleases"/>
    <property type="match status" value="1"/>
</dbReference>
<name>A0A640T3L7_9ACTN</name>
<protein>
    <recommendedName>
        <fullName evidence="3">DOD-type homing endonuclease domain-containing protein</fullName>
    </recommendedName>
</protein>
<dbReference type="InterPro" id="IPR006142">
    <property type="entry name" value="INTEIN"/>
</dbReference>
<evidence type="ECO:0000313" key="2">
    <source>
        <dbReference type="Proteomes" id="UP000430079"/>
    </source>
</evidence>
<reference evidence="1 2" key="1">
    <citation type="submission" date="2019-12" db="EMBL/GenBank/DDBJ databases">
        <title>Whole genome shotgun sequence of Streptomyces hygroscopicus subsp. glebosus NBRC 13786.</title>
        <authorList>
            <person name="Ichikawa N."/>
            <person name="Kimura A."/>
            <person name="Kitahashi Y."/>
            <person name="Komaki H."/>
            <person name="Tamura T."/>
        </authorList>
    </citation>
    <scope>NUCLEOTIDE SEQUENCE [LARGE SCALE GENOMIC DNA]</scope>
    <source>
        <strain evidence="1 2">NBRC 13786</strain>
    </source>
</reference>
<dbReference type="PRINTS" id="PR00379">
    <property type="entry name" value="INTEIN"/>
</dbReference>
<proteinExistence type="predicted"/>
<sequence length="340" mass="38547">MSLPISCMFEAPRGYTILRIAGAPVVQSAETIPSKGIQCGFESHPGHFTFDSKVSKPLAIFTRPGEHFFDSPREGTAALKLAFMYDRETRERALALVEQGRSLNSVSKQTGISRYAIRSWRTRIDPISRTTQCPRCEPTPRLPESAEQYAYLLGLYLGDGCLSQQPHRGGYALRVACADAWPGLIGECRQAVKDVRPMNSVCVIQRQGCVMVTSYSHHWPCFFPQHGPGKKHERRITLEDWQQQIVDEHPWAFLRGLVHSDGCRIINWATRTVAGKRKRYEYPRYFFTNMSADIIRLYTDTLDAVGVEWKPARQSRKAENISVARRGSVALMDQHIGPKY</sequence>
<dbReference type="InterPro" id="IPR027434">
    <property type="entry name" value="Homing_endonucl"/>
</dbReference>
<evidence type="ECO:0008006" key="3">
    <source>
        <dbReference type="Google" id="ProtNLM"/>
    </source>
</evidence>